<dbReference type="AlphaFoldDB" id="A0A5P1FHX7"/>
<name>A0A5P1FHX7_ASPOF</name>
<dbReference type="Gramene" id="ONK76190">
    <property type="protein sequence ID" value="ONK76190"/>
    <property type="gene ID" value="A4U43_C03F24890"/>
</dbReference>
<gene>
    <name evidence="1" type="ORF">A4U43_C03F24890</name>
</gene>
<protein>
    <submittedName>
        <fullName evidence="1">Uncharacterized protein</fullName>
    </submittedName>
</protein>
<organism evidence="1 2">
    <name type="scientific">Asparagus officinalis</name>
    <name type="common">Garden asparagus</name>
    <dbReference type="NCBI Taxonomy" id="4686"/>
    <lineage>
        <taxon>Eukaryota</taxon>
        <taxon>Viridiplantae</taxon>
        <taxon>Streptophyta</taxon>
        <taxon>Embryophyta</taxon>
        <taxon>Tracheophyta</taxon>
        <taxon>Spermatophyta</taxon>
        <taxon>Magnoliopsida</taxon>
        <taxon>Liliopsida</taxon>
        <taxon>Asparagales</taxon>
        <taxon>Asparagaceae</taxon>
        <taxon>Asparagoideae</taxon>
        <taxon>Asparagus</taxon>
    </lineage>
</organism>
<accession>A0A5P1FHX7</accession>
<sequence>MAPCRAISMGRGFARGARRPRAVEVPAQLEMVVVVYLRAPVDRHNHFGHDMTHDPELSYVFDGNAPLFLEGSSQESNETIRTSNYRTLQEIITDAKFSVPHKDVLGKPHFLFGDSVPGGNSLFYRREKY</sequence>
<keyword evidence="2" id="KW-1185">Reference proteome</keyword>
<evidence type="ECO:0000313" key="2">
    <source>
        <dbReference type="Proteomes" id="UP000243459"/>
    </source>
</evidence>
<reference evidence="2" key="1">
    <citation type="journal article" date="2017" name="Nat. Commun.">
        <title>The asparagus genome sheds light on the origin and evolution of a young Y chromosome.</title>
        <authorList>
            <person name="Harkess A."/>
            <person name="Zhou J."/>
            <person name="Xu C."/>
            <person name="Bowers J.E."/>
            <person name="Van der Hulst R."/>
            <person name="Ayyampalayam S."/>
            <person name="Mercati F."/>
            <person name="Riccardi P."/>
            <person name="McKain M.R."/>
            <person name="Kakrana A."/>
            <person name="Tang H."/>
            <person name="Ray J."/>
            <person name="Groenendijk J."/>
            <person name="Arikit S."/>
            <person name="Mathioni S.M."/>
            <person name="Nakano M."/>
            <person name="Shan H."/>
            <person name="Telgmann-Rauber A."/>
            <person name="Kanno A."/>
            <person name="Yue Z."/>
            <person name="Chen H."/>
            <person name="Li W."/>
            <person name="Chen Y."/>
            <person name="Xu X."/>
            <person name="Zhang Y."/>
            <person name="Luo S."/>
            <person name="Chen H."/>
            <person name="Gao J."/>
            <person name="Mao Z."/>
            <person name="Pires J.C."/>
            <person name="Luo M."/>
            <person name="Kudrna D."/>
            <person name="Wing R.A."/>
            <person name="Meyers B.C."/>
            <person name="Yi K."/>
            <person name="Kong H."/>
            <person name="Lavrijsen P."/>
            <person name="Sunseri F."/>
            <person name="Falavigna A."/>
            <person name="Ye Y."/>
            <person name="Leebens-Mack J.H."/>
            <person name="Chen G."/>
        </authorList>
    </citation>
    <scope>NUCLEOTIDE SEQUENCE [LARGE SCALE GENOMIC DNA]</scope>
    <source>
        <strain evidence="2">cv. DH0086</strain>
    </source>
</reference>
<dbReference type="Proteomes" id="UP000243459">
    <property type="component" value="Chromosome 3"/>
</dbReference>
<proteinExistence type="predicted"/>
<evidence type="ECO:0000313" key="1">
    <source>
        <dbReference type="EMBL" id="ONK76190.1"/>
    </source>
</evidence>
<dbReference type="EMBL" id="CM007383">
    <property type="protein sequence ID" value="ONK76190.1"/>
    <property type="molecule type" value="Genomic_DNA"/>
</dbReference>